<dbReference type="Pfam" id="PF25372">
    <property type="entry name" value="DUF7885"/>
    <property type="match status" value="1"/>
</dbReference>
<dbReference type="InterPro" id="IPR032675">
    <property type="entry name" value="LRR_dom_sf"/>
</dbReference>
<evidence type="ECO:0000313" key="2">
    <source>
        <dbReference type="EMBL" id="KAJ1732366.1"/>
    </source>
</evidence>
<dbReference type="Gene3D" id="3.80.10.10">
    <property type="entry name" value="Ribonuclease Inhibitor"/>
    <property type="match status" value="1"/>
</dbReference>
<organism evidence="2 3">
    <name type="scientific">Coemansia biformis</name>
    <dbReference type="NCBI Taxonomy" id="1286918"/>
    <lineage>
        <taxon>Eukaryota</taxon>
        <taxon>Fungi</taxon>
        <taxon>Fungi incertae sedis</taxon>
        <taxon>Zoopagomycota</taxon>
        <taxon>Kickxellomycotina</taxon>
        <taxon>Kickxellomycetes</taxon>
        <taxon>Kickxellales</taxon>
        <taxon>Kickxellaceae</taxon>
        <taxon>Coemansia</taxon>
    </lineage>
</organism>
<sequence>MWLLDLRFCKGVRNYSLQRLAPRLAPLTVLNLAGGLRTDITIAKLSQHMCQLRRVSLAWTSNLTDFGVSELVRRCRSIESLDLTYCTQIEDTSMFAIAHNLRNLTALSVAYCAGVTDMGVREVAARCRRLRVLNVAKCLQVTDRARRHLEHQRVVARCDSLEPFSIYSLSSKGCDAAGPPQCTLSPH</sequence>
<dbReference type="PANTHER" id="PTHR13318">
    <property type="entry name" value="PARTNER OF PAIRED, ISOFORM B-RELATED"/>
    <property type="match status" value="1"/>
</dbReference>
<feature type="domain" description="F-box/LRR-repeat protein 15-like leucin rich repeat" evidence="1">
    <location>
        <begin position="3"/>
        <end position="150"/>
    </location>
</feature>
<accession>A0A9W7YDZ7</accession>
<name>A0A9W7YDZ7_9FUNG</name>
<evidence type="ECO:0000313" key="3">
    <source>
        <dbReference type="Proteomes" id="UP001143981"/>
    </source>
</evidence>
<reference evidence="2" key="1">
    <citation type="submission" date="2022-07" db="EMBL/GenBank/DDBJ databases">
        <title>Phylogenomic reconstructions and comparative analyses of Kickxellomycotina fungi.</title>
        <authorList>
            <person name="Reynolds N.K."/>
            <person name="Stajich J.E."/>
            <person name="Barry K."/>
            <person name="Grigoriev I.V."/>
            <person name="Crous P."/>
            <person name="Smith M.E."/>
        </authorList>
    </citation>
    <scope>NUCLEOTIDE SEQUENCE</scope>
    <source>
        <strain evidence="2">BCRC 34381</strain>
    </source>
</reference>
<dbReference type="GO" id="GO:0031146">
    <property type="term" value="P:SCF-dependent proteasomal ubiquitin-dependent protein catabolic process"/>
    <property type="evidence" value="ECO:0007669"/>
    <property type="project" value="TreeGrafter"/>
</dbReference>
<dbReference type="SUPFAM" id="SSF52047">
    <property type="entry name" value="RNI-like"/>
    <property type="match status" value="1"/>
</dbReference>
<dbReference type="AlphaFoldDB" id="A0A9W7YDZ7"/>
<protein>
    <recommendedName>
        <fullName evidence="1">F-box/LRR-repeat protein 15-like leucin rich repeat domain-containing protein</fullName>
    </recommendedName>
</protein>
<dbReference type="GO" id="GO:0019005">
    <property type="term" value="C:SCF ubiquitin ligase complex"/>
    <property type="evidence" value="ECO:0007669"/>
    <property type="project" value="TreeGrafter"/>
</dbReference>
<proteinExistence type="predicted"/>
<keyword evidence="3" id="KW-1185">Reference proteome</keyword>
<dbReference type="InterPro" id="IPR057207">
    <property type="entry name" value="FBXL15_LRR"/>
</dbReference>
<dbReference type="InterPro" id="IPR006553">
    <property type="entry name" value="Leu-rich_rpt_Cys-con_subtyp"/>
</dbReference>
<evidence type="ECO:0000259" key="1">
    <source>
        <dbReference type="Pfam" id="PF25372"/>
    </source>
</evidence>
<dbReference type="SMART" id="SM00367">
    <property type="entry name" value="LRR_CC"/>
    <property type="match status" value="4"/>
</dbReference>
<dbReference type="OrthoDB" id="10257471at2759"/>
<gene>
    <name evidence="2" type="ORF">LPJ61_002078</name>
</gene>
<dbReference type="EMBL" id="JANBOI010000232">
    <property type="protein sequence ID" value="KAJ1732366.1"/>
    <property type="molecule type" value="Genomic_DNA"/>
</dbReference>
<dbReference type="Proteomes" id="UP001143981">
    <property type="component" value="Unassembled WGS sequence"/>
</dbReference>
<comment type="caution">
    <text evidence="2">The sequence shown here is derived from an EMBL/GenBank/DDBJ whole genome shotgun (WGS) entry which is preliminary data.</text>
</comment>